<keyword evidence="2" id="KW-0489">Methyltransferase</keyword>
<evidence type="ECO:0000313" key="3">
    <source>
        <dbReference type="Proteomes" id="UP000621560"/>
    </source>
</evidence>
<dbReference type="RefSeq" id="WP_190917775.1">
    <property type="nucleotide sequence ID" value="NZ_JACXIZ010000018.1"/>
</dbReference>
<protein>
    <submittedName>
        <fullName evidence="2">Class I SAM-dependent methyltransferase</fullName>
    </submittedName>
</protein>
<dbReference type="EMBL" id="JACXIZ010000018">
    <property type="protein sequence ID" value="MBD2845818.1"/>
    <property type="molecule type" value="Genomic_DNA"/>
</dbReference>
<evidence type="ECO:0000313" key="2">
    <source>
        <dbReference type="EMBL" id="MBD2845818.1"/>
    </source>
</evidence>
<dbReference type="GO" id="GO:0008757">
    <property type="term" value="F:S-adenosylmethionine-dependent methyltransferase activity"/>
    <property type="evidence" value="ECO:0007669"/>
    <property type="project" value="InterPro"/>
</dbReference>
<accession>A0A927BS73</accession>
<dbReference type="Gene3D" id="3.40.50.150">
    <property type="entry name" value="Vaccinia Virus protein VP39"/>
    <property type="match status" value="1"/>
</dbReference>
<sequence>MKIDPNIQKSSNEIKKNQLLYPEERIVVFLNKYFKDLSENMKKKGLDIGFGSGRNMKLFSDFGIEAYGIDYSSDAKETACALFGDHLKRDNMFVSDVSDFDSMDLLFDAVIYYGSAFFKNLEGMKRDLEKVHQFMADNGKMLINFRSKENWFYGKGRSLDGLFYSLDETAGPYSGYNYTFLDYNEAEQLLIDSGFCIENYEILELTKNMGKEKHSWYIFWVSKTNKIC</sequence>
<name>A0A927BS73_9BACL</name>
<dbReference type="AlphaFoldDB" id="A0A927BS73"/>
<dbReference type="InterPro" id="IPR013216">
    <property type="entry name" value="Methyltransf_11"/>
</dbReference>
<keyword evidence="3" id="KW-1185">Reference proteome</keyword>
<dbReference type="InterPro" id="IPR029063">
    <property type="entry name" value="SAM-dependent_MTases_sf"/>
</dbReference>
<dbReference type="Proteomes" id="UP000621560">
    <property type="component" value="Unassembled WGS sequence"/>
</dbReference>
<keyword evidence="2" id="KW-0808">Transferase</keyword>
<proteinExistence type="predicted"/>
<dbReference type="Pfam" id="PF08241">
    <property type="entry name" value="Methyltransf_11"/>
    <property type="match status" value="1"/>
</dbReference>
<dbReference type="CDD" id="cd02440">
    <property type="entry name" value="AdoMet_MTases"/>
    <property type="match status" value="1"/>
</dbReference>
<gene>
    <name evidence="2" type="ORF">IDH44_11505</name>
</gene>
<reference evidence="2" key="1">
    <citation type="submission" date="2020-09" db="EMBL/GenBank/DDBJ databases">
        <title>A novel bacterium of genus Paenibacillus, isolated from South China Sea.</title>
        <authorList>
            <person name="Huang H."/>
            <person name="Mo K."/>
            <person name="Hu Y."/>
        </authorList>
    </citation>
    <scope>NUCLEOTIDE SEQUENCE</scope>
    <source>
        <strain evidence="2">IB182496</strain>
    </source>
</reference>
<evidence type="ECO:0000259" key="1">
    <source>
        <dbReference type="Pfam" id="PF08241"/>
    </source>
</evidence>
<dbReference type="SUPFAM" id="SSF53335">
    <property type="entry name" value="S-adenosyl-L-methionine-dependent methyltransferases"/>
    <property type="match status" value="1"/>
</dbReference>
<comment type="caution">
    <text evidence="2">The sequence shown here is derived from an EMBL/GenBank/DDBJ whole genome shotgun (WGS) entry which is preliminary data.</text>
</comment>
<organism evidence="2 3">
    <name type="scientific">Paenibacillus sabuli</name>
    <dbReference type="NCBI Taxonomy" id="2772509"/>
    <lineage>
        <taxon>Bacteria</taxon>
        <taxon>Bacillati</taxon>
        <taxon>Bacillota</taxon>
        <taxon>Bacilli</taxon>
        <taxon>Bacillales</taxon>
        <taxon>Paenibacillaceae</taxon>
        <taxon>Paenibacillus</taxon>
    </lineage>
</organism>
<feature type="domain" description="Methyltransferase type 11" evidence="1">
    <location>
        <begin position="46"/>
        <end position="142"/>
    </location>
</feature>
<dbReference type="GO" id="GO:0032259">
    <property type="term" value="P:methylation"/>
    <property type="evidence" value="ECO:0007669"/>
    <property type="project" value="UniProtKB-KW"/>
</dbReference>